<dbReference type="EMBL" id="JAGSXH010000064">
    <property type="protein sequence ID" value="MBS2964944.1"/>
    <property type="molecule type" value="Genomic_DNA"/>
</dbReference>
<feature type="non-terminal residue" evidence="1">
    <location>
        <position position="1"/>
    </location>
</feature>
<evidence type="ECO:0000313" key="1">
    <source>
        <dbReference type="EMBL" id="MBS2964944.1"/>
    </source>
</evidence>
<protein>
    <recommendedName>
        <fullName evidence="3">VWA domain-containing protein</fullName>
    </recommendedName>
</protein>
<evidence type="ECO:0008006" key="3">
    <source>
        <dbReference type="Google" id="ProtNLM"/>
    </source>
</evidence>
<proteinExistence type="predicted"/>
<organism evidence="1 2">
    <name type="scientific">Actinocrinis puniceicyclus</name>
    <dbReference type="NCBI Taxonomy" id="977794"/>
    <lineage>
        <taxon>Bacteria</taxon>
        <taxon>Bacillati</taxon>
        <taxon>Actinomycetota</taxon>
        <taxon>Actinomycetes</taxon>
        <taxon>Catenulisporales</taxon>
        <taxon>Actinospicaceae</taxon>
        <taxon>Actinocrinis</taxon>
    </lineage>
</organism>
<dbReference type="AlphaFoldDB" id="A0A8J8BFP4"/>
<evidence type="ECO:0000313" key="2">
    <source>
        <dbReference type="Proteomes" id="UP000677913"/>
    </source>
</evidence>
<name>A0A8J8BFP4_9ACTN</name>
<accession>A0A8J8BFP4</accession>
<dbReference type="Proteomes" id="UP000677913">
    <property type="component" value="Unassembled WGS sequence"/>
</dbReference>
<comment type="caution">
    <text evidence="1">The sequence shown here is derived from an EMBL/GenBank/DDBJ whole genome shotgun (WGS) entry which is preliminary data.</text>
</comment>
<gene>
    <name evidence="1" type="ORF">KGA66_17945</name>
</gene>
<sequence>WVGERPGSFPPIVLNLTDGESTDGDPSEAAARLRSLATADGPVLVFNLHVSAGQAAPIVFPANEANLPDDFARLLFGMSSTLPPHMHAYAATQGIAVSEGSRGFVFNADITSVVQFLDIGTRATDLR</sequence>
<keyword evidence="2" id="KW-1185">Reference proteome</keyword>
<reference evidence="1" key="1">
    <citation type="submission" date="2021-04" db="EMBL/GenBank/DDBJ databases">
        <title>Genome based classification of Actinospica acidithermotolerans sp. nov., an actinobacterium isolated from an Indonesian hot spring.</title>
        <authorList>
            <person name="Kusuma A.B."/>
            <person name="Putra K.E."/>
            <person name="Nafisah S."/>
            <person name="Loh J."/>
            <person name="Nouioui I."/>
            <person name="Goodfellow M."/>
        </authorList>
    </citation>
    <scope>NUCLEOTIDE SEQUENCE</scope>
    <source>
        <strain evidence="1">DSM 45618</strain>
    </source>
</reference>